<comment type="subcellular location">
    <subcellularLocation>
        <location evidence="1">Cell membrane</location>
        <topology evidence="1">Multi-pass membrane protein</topology>
    </subcellularLocation>
</comment>
<evidence type="ECO:0000313" key="8">
    <source>
        <dbReference type="Proteomes" id="UP000000771"/>
    </source>
</evidence>
<dbReference type="SUPFAM" id="SSF103473">
    <property type="entry name" value="MFS general substrate transporter"/>
    <property type="match status" value="1"/>
</dbReference>
<gene>
    <name evidence="7" type="ordered locus">Afer_0793</name>
</gene>
<dbReference type="eggNOG" id="COG0738">
    <property type="taxonomic scope" value="Bacteria"/>
</dbReference>
<feature type="transmembrane region" description="Helical" evidence="5">
    <location>
        <begin position="369"/>
        <end position="386"/>
    </location>
</feature>
<dbReference type="GO" id="GO:0022857">
    <property type="term" value="F:transmembrane transporter activity"/>
    <property type="evidence" value="ECO:0007669"/>
    <property type="project" value="InterPro"/>
</dbReference>
<feature type="domain" description="Major facilitator superfamily (MFS) profile" evidence="6">
    <location>
        <begin position="211"/>
        <end position="397"/>
    </location>
</feature>
<keyword evidence="2 5" id="KW-0812">Transmembrane</keyword>
<reference evidence="7 8" key="1">
    <citation type="journal article" date="2009" name="Stand. Genomic Sci.">
        <title>Complete genome sequence of Acidimicrobium ferrooxidans type strain (ICP).</title>
        <authorList>
            <person name="Clum A."/>
            <person name="Nolan M."/>
            <person name="Lang E."/>
            <person name="Glavina Del Rio T."/>
            <person name="Tice H."/>
            <person name="Copeland A."/>
            <person name="Cheng J.F."/>
            <person name="Lucas S."/>
            <person name="Chen F."/>
            <person name="Bruce D."/>
            <person name="Goodwin L."/>
            <person name="Pitluck S."/>
            <person name="Ivanova N."/>
            <person name="Mavrommatis K."/>
            <person name="Mikhailova N."/>
            <person name="Pati A."/>
            <person name="Chen A."/>
            <person name="Palaniappan K."/>
            <person name="Goker M."/>
            <person name="Spring S."/>
            <person name="Land M."/>
            <person name="Hauser L."/>
            <person name="Chang Y.J."/>
            <person name="Jeffries C.C."/>
            <person name="Chain P."/>
            <person name="Bristow J."/>
            <person name="Eisen J.A."/>
            <person name="Markowitz V."/>
            <person name="Hugenholtz P."/>
            <person name="Kyrpides N.C."/>
            <person name="Klenk H.P."/>
            <person name="Lapidus A."/>
        </authorList>
    </citation>
    <scope>NUCLEOTIDE SEQUENCE [LARGE SCALE GENOMIC DNA]</scope>
    <source>
        <strain evidence="8">DSM 10331 / JCM 15462 / NBRC 103882 / ICP</strain>
    </source>
</reference>
<evidence type="ECO:0000256" key="3">
    <source>
        <dbReference type="ARBA" id="ARBA00022989"/>
    </source>
</evidence>
<dbReference type="Gene3D" id="1.20.1250.20">
    <property type="entry name" value="MFS general substrate transporter like domains"/>
    <property type="match status" value="2"/>
</dbReference>
<evidence type="ECO:0000256" key="1">
    <source>
        <dbReference type="ARBA" id="ARBA00004651"/>
    </source>
</evidence>
<feature type="transmembrane region" description="Helical" evidence="5">
    <location>
        <begin position="248"/>
        <end position="266"/>
    </location>
</feature>
<evidence type="ECO:0000256" key="2">
    <source>
        <dbReference type="ARBA" id="ARBA00022692"/>
    </source>
</evidence>
<dbReference type="AlphaFoldDB" id="C7LYD3"/>
<dbReference type="RefSeq" id="WP_015798230.1">
    <property type="nucleotide sequence ID" value="NC_013124.1"/>
</dbReference>
<proteinExistence type="predicted"/>
<feature type="transmembrane region" description="Helical" evidence="5">
    <location>
        <begin position="302"/>
        <end position="325"/>
    </location>
</feature>
<evidence type="ECO:0000259" key="6">
    <source>
        <dbReference type="PROSITE" id="PS50850"/>
    </source>
</evidence>
<evidence type="ECO:0000313" key="7">
    <source>
        <dbReference type="EMBL" id="ACU53741.1"/>
    </source>
</evidence>
<feature type="transmembrane region" description="Helical" evidence="5">
    <location>
        <begin position="165"/>
        <end position="186"/>
    </location>
</feature>
<feature type="transmembrane region" description="Helical" evidence="5">
    <location>
        <begin position="337"/>
        <end position="363"/>
    </location>
</feature>
<keyword evidence="8" id="KW-1185">Reference proteome</keyword>
<evidence type="ECO:0000256" key="4">
    <source>
        <dbReference type="ARBA" id="ARBA00023136"/>
    </source>
</evidence>
<dbReference type="HOGENOM" id="CLU_726883_0_0_11"/>
<sequence length="397" mass="40275">MAQSSRRPVALLGATASFRGTQNMALTTIALLLRDQLHAGATAIGVVGAIAGAATVVVNLGFSSRLHPSRLRDAVLAAALILLAGLVVLALSPNLAVASLGAALVGIAGGLGMPSLTGLSQLVSAGAPDRERQLAIFTLVLSASLAVAPLIESGILVVAHQDVRAPLLVFGVFPLVVVGAMATIHLSRPSANDHASERAAIADVHPFRHRAARQALIAQLMYALPFAAVTAFGAAIARSLPHVSAAEAQYAFTAFFVTSFASRGVVAARSPIAHKQRMLVVSGLLTVAGLAIAVVAPSFAVFAIAMAVLGIPHGAIFPIVLSMLADTLEPIALPKANSYLIGFSNIVGVGAPAALGAIASAAGYRGMEVVVLVPTVALLGVLVVFVRRGRTTLVANA</sequence>
<dbReference type="KEGG" id="afo:Afer_0793"/>
<dbReference type="InterPro" id="IPR036259">
    <property type="entry name" value="MFS_trans_sf"/>
</dbReference>
<keyword evidence="4 5" id="KW-0472">Membrane</keyword>
<dbReference type="InterPro" id="IPR052714">
    <property type="entry name" value="MFS_Exporter"/>
</dbReference>
<evidence type="ECO:0000256" key="5">
    <source>
        <dbReference type="SAM" id="Phobius"/>
    </source>
</evidence>
<dbReference type="PANTHER" id="PTHR23531:SF1">
    <property type="entry name" value="QUINOLENE RESISTANCE PROTEIN NORA"/>
    <property type="match status" value="1"/>
</dbReference>
<feature type="transmembrane region" description="Helical" evidence="5">
    <location>
        <begin position="97"/>
        <end position="122"/>
    </location>
</feature>
<accession>C7LYD3</accession>
<dbReference type="EMBL" id="CP001631">
    <property type="protein sequence ID" value="ACU53741.1"/>
    <property type="molecule type" value="Genomic_DNA"/>
</dbReference>
<feature type="transmembrane region" description="Helical" evidence="5">
    <location>
        <begin position="134"/>
        <end position="159"/>
    </location>
</feature>
<feature type="transmembrane region" description="Helical" evidence="5">
    <location>
        <begin position="278"/>
        <end position="296"/>
    </location>
</feature>
<feature type="transmembrane region" description="Helical" evidence="5">
    <location>
        <begin position="41"/>
        <end position="62"/>
    </location>
</feature>
<dbReference type="PROSITE" id="PS50850">
    <property type="entry name" value="MFS"/>
    <property type="match status" value="1"/>
</dbReference>
<name>C7LYD3_ACIFD</name>
<dbReference type="Proteomes" id="UP000000771">
    <property type="component" value="Chromosome"/>
</dbReference>
<dbReference type="OrthoDB" id="5252658at2"/>
<keyword evidence="3 5" id="KW-1133">Transmembrane helix</keyword>
<feature type="transmembrane region" description="Helical" evidence="5">
    <location>
        <begin position="215"/>
        <end position="236"/>
    </location>
</feature>
<protein>
    <submittedName>
        <fullName evidence="7">Major facilitator superfamily MFS_1</fullName>
    </submittedName>
</protein>
<feature type="transmembrane region" description="Helical" evidence="5">
    <location>
        <begin position="74"/>
        <end position="91"/>
    </location>
</feature>
<dbReference type="GO" id="GO:0005886">
    <property type="term" value="C:plasma membrane"/>
    <property type="evidence" value="ECO:0007669"/>
    <property type="project" value="UniProtKB-SubCell"/>
</dbReference>
<dbReference type="InterPro" id="IPR011701">
    <property type="entry name" value="MFS"/>
</dbReference>
<organism evidence="7 8">
    <name type="scientific">Acidimicrobium ferrooxidans (strain DSM 10331 / JCM 15462 / NBRC 103882 / ICP)</name>
    <dbReference type="NCBI Taxonomy" id="525909"/>
    <lineage>
        <taxon>Bacteria</taxon>
        <taxon>Bacillati</taxon>
        <taxon>Actinomycetota</taxon>
        <taxon>Acidimicrobiia</taxon>
        <taxon>Acidimicrobiales</taxon>
        <taxon>Acidimicrobiaceae</taxon>
        <taxon>Acidimicrobium</taxon>
    </lineage>
</organism>
<dbReference type="PANTHER" id="PTHR23531">
    <property type="entry name" value="QUINOLENE RESISTANCE PROTEIN NORA"/>
    <property type="match status" value="1"/>
</dbReference>
<dbReference type="Pfam" id="PF07690">
    <property type="entry name" value="MFS_1"/>
    <property type="match status" value="1"/>
</dbReference>
<dbReference type="InterPro" id="IPR020846">
    <property type="entry name" value="MFS_dom"/>
</dbReference>